<name>A0A183JVN9_9TREM</name>
<organism evidence="5">
    <name type="scientific">Schistosoma curassoni</name>
    <dbReference type="NCBI Taxonomy" id="6186"/>
    <lineage>
        <taxon>Eukaryota</taxon>
        <taxon>Metazoa</taxon>
        <taxon>Spiralia</taxon>
        <taxon>Lophotrochozoa</taxon>
        <taxon>Platyhelminthes</taxon>
        <taxon>Trematoda</taxon>
        <taxon>Digenea</taxon>
        <taxon>Strigeidida</taxon>
        <taxon>Schistosomatoidea</taxon>
        <taxon>Schistosomatidae</taxon>
        <taxon>Schistosoma</taxon>
    </lineage>
</organism>
<dbReference type="SUPFAM" id="SSF48403">
    <property type="entry name" value="Ankyrin repeat"/>
    <property type="match status" value="1"/>
</dbReference>
<dbReference type="EMBL" id="UZAK01017067">
    <property type="protein sequence ID" value="VDP07497.1"/>
    <property type="molecule type" value="Genomic_DNA"/>
</dbReference>
<reference evidence="3 4" key="2">
    <citation type="submission" date="2018-11" db="EMBL/GenBank/DDBJ databases">
        <authorList>
            <consortium name="Pathogen Informatics"/>
        </authorList>
    </citation>
    <scope>NUCLEOTIDE SEQUENCE [LARGE SCALE GENOMIC DNA]</scope>
    <source>
        <strain evidence="3">Dakar</strain>
        <strain evidence="4">Dakar, Senegal</strain>
    </source>
</reference>
<dbReference type="PROSITE" id="PS50297">
    <property type="entry name" value="ANK_REP_REGION"/>
    <property type="match status" value="1"/>
</dbReference>
<evidence type="ECO:0000256" key="1">
    <source>
        <dbReference type="ARBA" id="ARBA00022737"/>
    </source>
</evidence>
<dbReference type="Proteomes" id="UP000279833">
    <property type="component" value="Unassembled WGS sequence"/>
</dbReference>
<dbReference type="STRING" id="6186.A0A183JVN9"/>
<dbReference type="PROSITE" id="PS50088">
    <property type="entry name" value="ANK_REPEAT"/>
    <property type="match status" value="1"/>
</dbReference>
<keyword evidence="1" id="KW-0677">Repeat</keyword>
<dbReference type="PANTHER" id="PTHR24179:SF29">
    <property type="entry name" value="LD46604P"/>
    <property type="match status" value="1"/>
</dbReference>
<keyword evidence="2" id="KW-0040">ANK repeat</keyword>
<dbReference type="WBParaSite" id="SCUD_0000678401-mRNA-1">
    <property type="protein sequence ID" value="SCUD_0000678401-mRNA-1"/>
    <property type="gene ID" value="SCUD_0000678401"/>
</dbReference>
<dbReference type="GO" id="GO:0017020">
    <property type="term" value="F:myosin phosphatase regulator activity"/>
    <property type="evidence" value="ECO:0007669"/>
    <property type="project" value="TreeGrafter"/>
</dbReference>
<accession>A0A183JVN9</accession>
<keyword evidence="4" id="KW-1185">Reference proteome</keyword>
<dbReference type="GO" id="GO:0004857">
    <property type="term" value="F:enzyme inhibitor activity"/>
    <property type="evidence" value="ECO:0007669"/>
    <property type="project" value="TreeGrafter"/>
</dbReference>
<protein>
    <submittedName>
        <fullName evidence="5">ANK_REP_REGION domain-containing protein</fullName>
    </submittedName>
</protein>
<reference evidence="5" key="1">
    <citation type="submission" date="2016-06" db="UniProtKB">
        <authorList>
            <consortium name="WormBaseParasite"/>
        </authorList>
    </citation>
    <scope>IDENTIFICATION</scope>
</reference>
<sequence>MATACIDNDSVLCNLLLNYGANVNARDADLWTPLHAASTCGYLQICQLLIKR</sequence>
<dbReference type="GO" id="GO:0005737">
    <property type="term" value="C:cytoplasm"/>
    <property type="evidence" value="ECO:0007669"/>
    <property type="project" value="TreeGrafter"/>
</dbReference>
<feature type="repeat" description="ANK" evidence="2">
    <location>
        <begin position="29"/>
        <end position="52"/>
    </location>
</feature>
<evidence type="ECO:0000313" key="3">
    <source>
        <dbReference type="EMBL" id="VDP07497.1"/>
    </source>
</evidence>
<dbReference type="AlphaFoldDB" id="A0A183JVN9"/>
<gene>
    <name evidence="3" type="ORF">SCUD_LOCUS6784</name>
</gene>
<dbReference type="InterPro" id="IPR051226">
    <property type="entry name" value="PP1_Regulatory_Subunit"/>
</dbReference>
<dbReference type="Pfam" id="PF13637">
    <property type="entry name" value="Ank_4"/>
    <property type="match status" value="1"/>
</dbReference>
<evidence type="ECO:0000256" key="2">
    <source>
        <dbReference type="PROSITE-ProRule" id="PRU00023"/>
    </source>
</evidence>
<proteinExistence type="predicted"/>
<evidence type="ECO:0000313" key="5">
    <source>
        <dbReference type="WBParaSite" id="SCUD_0000678401-mRNA-1"/>
    </source>
</evidence>
<dbReference type="PANTHER" id="PTHR24179">
    <property type="entry name" value="PROTEIN PHOSPHATASE 1 REGULATORY SUBUNIT 12"/>
    <property type="match status" value="1"/>
</dbReference>
<evidence type="ECO:0000313" key="4">
    <source>
        <dbReference type="Proteomes" id="UP000279833"/>
    </source>
</evidence>
<dbReference type="InterPro" id="IPR002110">
    <property type="entry name" value="Ankyrin_rpt"/>
</dbReference>
<dbReference type="Gene3D" id="1.25.40.20">
    <property type="entry name" value="Ankyrin repeat-containing domain"/>
    <property type="match status" value="1"/>
</dbReference>
<dbReference type="InterPro" id="IPR036770">
    <property type="entry name" value="Ankyrin_rpt-contain_sf"/>
</dbReference>